<accession>A0A5B7KI04</accession>
<name>A0A5B7KI04_PORTR</name>
<comment type="caution">
    <text evidence="2">The sequence shown here is derived from an EMBL/GenBank/DDBJ whole genome shotgun (WGS) entry which is preliminary data.</text>
</comment>
<feature type="region of interest" description="Disordered" evidence="1">
    <location>
        <begin position="46"/>
        <end position="85"/>
    </location>
</feature>
<organism evidence="2 3">
    <name type="scientific">Portunus trituberculatus</name>
    <name type="common">Swimming crab</name>
    <name type="synonym">Neptunus trituberculatus</name>
    <dbReference type="NCBI Taxonomy" id="210409"/>
    <lineage>
        <taxon>Eukaryota</taxon>
        <taxon>Metazoa</taxon>
        <taxon>Ecdysozoa</taxon>
        <taxon>Arthropoda</taxon>
        <taxon>Crustacea</taxon>
        <taxon>Multicrustacea</taxon>
        <taxon>Malacostraca</taxon>
        <taxon>Eumalacostraca</taxon>
        <taxon>Eucarida</taxon>
        <taxon>Decapoda</taxon>
        <taxon>Pleocyemata</taxon>
        <taxon>Brachyura</taxon>
        <taxon>Eubrachyura</taxon>
        <taxon>Portunoidea</taxon>
        <taxon>Portunidae</taxon>
        <taxon>Portuninae</taxon>
        <taxon>Portunus</taxon>
    </lineage>
</organism>
<protein>
    <submittedName>
        <fullName evidence="2">Uncharacterized protein</fullName>
    </submittedName>
</protein>
<dbReference type="Proteomes" id="UP000324222">
    <property type="component" value="Unassembled WGS sequence"/>
</dbReference>
<keyword evidence="3" id="KW-1185">Reference proteome</keyword>
<gene>
    <name evidence="2" type="ORF">E2C01_102298</name>
</gene>
<dbReference type="EMBL" id="VSRR010151453">
    <property type="protein sequence ID" value="MPD06484.1"/>
    <property type="molecule type" value="Genomic_DNA"/>
</dbReference>
<evidence type="ECO:0000313" key="2">
    <source>
        <dbReference type="EMBL" id="MPD06484.1"/>
    </source>
</evidence>
<reference evidence="2 3" key="1">
    <citation type="submission" date="2019-05" db="EMBL/GenBank/DDBJ databases">
        <title>Another draft genome of Portunus trituberculatus and its Hox gene families provides insights of decapod evolution.</title>
        <authorList>
            <person name="Jeong J.-H."/>
            <person name="Song I."/>
            <person name="Kim S."/>
            <person name="Choi T."/>
            <person name="Kim D."/>
            <person name="Ryu S."/>
            <person name="Kim W."/>
        </authorList>
    </citation>
    <scope>NUCLEOTIDE SEQUENCE [LARGE SCALE GENOMIC DNA]</scope>
    <source>
        <tissue evidence="2">Muscle</tissue>
    </source>
</reference>
<evidence type="ECO:0000256" key="1">
    <source>
        <dbReference type="SAM" id="MobiDB-lite"/>
    </source>
</evidence>
<sequence length="85" mass="9773">MKKPATKNRDTIKRDQAVARWDPALCLHTSQTLFIPKMARVCRLRPPQPSTLPLNLPGHPRRAGRHTGTFRDNQKGETRDQTMCR</sequence>
<dbReference type="AlphaFoldDB" id="A0A5B7KI04"/>
<evidence type="ECO:0000313" key="3">
    <source>
        <dbReference type="Proteomes" id="UP000324222"/>
    </source>
</evidence>
<proteinExistence type="predicted"/>
<feature type="compositionally biased region" description="Basic and acidic residues" evidence="1">
    <location>
        <begin position="72"/>
        <end position="85"/>
    </location>
</feature>